<evidence type="ECO:0000313" key="1">
    <source>
        <dbReference type="EMBL" id="ORZ34006.1"/>
    </source>
</evidence>
<comment type="caution">
    <text evidence="1">The sequence shown here is derived from an EMBL/GenBank/DDBJ whole genome shotgun (WGS) entry which is preliminary data.</text>
</comment>
<keyword evidence="2" id="KW-1185">Reference proteome</keyword>
<accession>A0A1Y2HHG1</accession>
<proteinExistence type="predicted"/>
<organism evidence="1 2">
    <name type="scientific">Catenaria anguillulae PL171</name>
    <dbReference type="NCBI Taxonomy" id="765915"/>
    <lineage>
        <taxon>Eukaryota</taxon>
        <taxon>Fungi</taxon>
        <taxon>Fungi incertae sedis</taxon>
        <taxon>Blastocladiomycota</taxon>
        <taxon>Blastocladiomycetes</taxon>
        <taxon>Blastocladiales</taxon>
        <taxon>Catenariaceae</taxon>
        <taxon>Catenaria</taxon>
    </lineage>
</organism>
<reference evidence="1 2" key="1">
    <citation type="submission" date="2016-07" db="EMBL/GenBank/DDBJ databases">
        <title>Pervasive Adenine N6-methylation of Active Genes in Fungi.</title>
        <authorList>
            <consortium name="DOE Joint Genome Institute"/>
            <person name="Mondo S.J."/>
            <person name="Dannebaum R.O."/>
            <person name="Kuo R.C."/>
            <person name="Labutti K."/>
            <person name="Haridas S."/>
            <person name="Kuo A."/>
            <person name="Salamov A."/>
            <person name="Ahrendt S.R."/>
            <person name="Lipzen A."/>
            <person name="Sullivan W."/>
            <person name="Andreopoulos W.B."/>
            <person name="Clum A."/>
            <person name="Lindquist E."/>
            <person name="Daum C."/>
            <person name="Ramamoorthy G.K."/>
            <person name="Gryganskyi A."/>
            <person name="Culley D."/>
            <person name="Magnuson J.K."/>
            <person name="James T.Y."/>
            <person name="O'Malley M.A."/>
            <person name="Stajich J.E."/>
            <person name="Spatafora J.W."/>
            <person name="Visel A."/>
            <person name="Grigoriev I.V."/>
        </authorList>
    </citation>
    <scope>NUCLEOTIDE SEQUENCE [LARGE SCALE GENOMIC DNA]</scope>
    <source>
        <strain evidence="1 2">PL171</strain>
    </source>
</reference>
<gene>
    <name evidence="1" type="ORF">BCR44DRAFT_34669</name>
</gene>
<evidence type="ECO:0000313" key="2">
    <source>
        <dbReference type="Proteomes" id="UP000193411"/>
    </source>
</evidence>
<sequence length="61" mass="6042">MAERQGAKPGVAAARADSRADTIVLGNVFCGTGGVVVAPVGARAGEDGQVELVDLVSSDDD</sequence>
<name>A0A1Y2HHG1_9FUNG</name>
<dbReference type="EMBL" id="MCFL01000031">
    <property type="protein sequence ID" value="ORZ34006.1"/>
    <property type="molecule type" value="Genomic_DNA"/>
</dbReference>
<protein>
    <submittedName>
        <fullName evidence="1">Uncharacterized protein</fullName>
    </submittedName>
</protein>
<dbReference type="AlphaFoldDB" id="A0A1Y2HHG1"/>
<dbReference type="Proteomes" id="UP000193411">
    <property type="component" value="Unassembled WGS sequence"/>
</dbReference>